<keyword evidence="9" id="KW-1185">Reference proteome</keyword>
<feature type="domain" description="PH" evidence="6">
    <location>
        <begin position="889"/>
        <end position="990"/>
    </location>
</feature>
<keyword evidence="3" id="KW-0963">Cytoplasm</keyword>
<comment type="subcellular location">
    <subcellularLocation>
        <location evidence="1">Cytoplasm</location>
    </subcellularLocation>
    <subcellularLocation>
        <location evidence="2">Lysosome membrane</location>
    </subcellularLocation>
</comment>
<evidence type="ECO:0008006" key="10">
    <source>
        <dbReference type="Google" id="ProtNLM"/>
    </source>
</evidence>
<dbReference type="SMART" id="SM00593">
    <property type="entry name" value="RUN"/>
    <property type="match status" value="1"/>
</dbReference>
<dbReference type="InterPro" id="IPR057288">
    <property type="entry name" value="PH_PLEKHM2"/>
</dbReference>
<evidence type="ECO:0000313" key="8">
    <source>
        <dbReference type="EMBL" id="KAK7788804.1"/>
    </source>
</evidence>
<dbReference type="InterPro" id="IPR047327">
    <property type="entry name" value="RUN_PLEKHM2"/>
</dbReference>
<name>A0AAN9V3V4_9ORTH</name>
<sequence length="1126" mass="124773">MDDKNCIKDRILKDVGKSIKLIQQVSVGIENCEHYGSAGGSGGAVNSNSWLVQSLCCHLDLAFRHGLREPSLGFWPLLQGLSHSDTFQVIDGLQNICSPLGKGLIWLHHTLMEGSLQSYLLCLTNDNTTLRRYYTSRSILRDPSCSQQLLTLLAGLENISFIMNTDGTDLQEATGFSGLTSMTSSLSSPVDSGVALLDSDADVTSTNEATVTEGDSASLREEVAMLPELEDNRINDHIVSQEIVKNKDTVEISGYTRSNEKQVAGGAMNPLNKGNLCEELDGILKSRFVEEPLGDCHSVINSHSEKFILPVECASEFDCSKEELNKILVDTQVLSNSNSSVSLSKINNTSSNSCNLTQLSKSTCLNQPSTNRMTESCVALIEGRNDGMNLESCKSDDSLNDNKWAQDADVMSKSVGADTTVIRRQRKKKRNGPDVKVKRVSFHEDLLMQTTESTSGFSASFLPPNPVIKCDVVKGRYSWCAEGDAPFFEQRKNENDTKSDVYLSTSGGILKIDSDERNIGCTEKNPLSENKLCTQVCEASNQESTKPASSRGSIIDTKLPPVTERGMPEGQEDPPKTSSLLHLNSITDSVLKKFPSIASSIDWSSDTESDVCDHRMSGKGGLASRKEDRRVSSKCQNALLKFSTFMSPSKTSLLKKFMKSVTEKKSYQKKAKLRKSKPLFISGAKPDPVVAGQTLAELDSVYSNVNSFTKSGCIVGAVFEKTLKNQIFRDSKETLYKVFKANSSYFIDGKSQPLLIVLSEFGIYFVGLQPNMSICLQVMMCYDELESIIVGPSRQTLLFANLNRTKQMLVTSSNRLVTGEIISHIEVAMRRSPMKFALPAVGQLELDNMKTLKLQLSRDHVLLNDEQLHHYSIANIQDNPTSPPSTPLGPKKEGHLMFRPATNTPLQPWEAGYFILKGGVVYMFSDQGSRLPKRVIPLHGGQCHGCRRIPQESRPHTFEILLDHKRSFQFAAADEYETSEWLQALVQSASGFYEMEPINTTPCSLIVTSRHIIACQEKFPSGVVSILNCAAISDLVAFSIVTTEDSWCILEFACHEVHESSGDWAVYFSDSAEMLNFKQDLERIWKILMQEEFPLHNISNSPLWQRCEETSHYLTAAWDEILLADH</sequence>
<dbReference type="CDD" id="cd13309">
    <property type="entry name" value="PH_SKIP"/>
    <property type="match status" value="1"/>
</dbReference>
<dbReference type="GO" id="GO:0007030">
    <property type="term" value="P:Golgi organization"/>
    <property type="evidence" value="ECO:0007669"/>
    <property type="project" value="TreeGrafter"/>
</dbReference>
<dbReference type="SMART" id="SM00233">
    <property type="entry name" value="PH"/>
    <property type="match status" value="1"/>
</dbReference>
<dbReference type="Pfam" id="PF00169">
    <property type="entry name" value="PH"/>
    <property type="match status" value="1"/>
</dbReference>
<dbReference type="PANTHER" id="PTHR46556:SF1">
    <property type="entry name" value="PLECKSTRIN HOMOLOGY DOMAIN-CONTAINING FAMILY M MEMBER 2"/>
    <property type="match status" value="1"/>
</dbReference>
<dbReference type="CDD" id="cd17680">
    <property type="entry name" value="RUN_PLEKHM2"/>
    <property type="match status" value="1"/>
</dbReference>
<evidence type="ECO:0000256" key="2">
    <source>
        <dbReference type="ARBA" id="ARBA00004656"/>
    </source>
</evidence>
<dbReference type="GO" id="GO:0005765">
    <property type="term" value="C:lysosomal membrane"/>
    <property type="evidence" value="ECO:0007669"/>
    <property type="project" value="UniProtKB-SubCell"/>
</dbReference>
<evidence type="ECO:0000256" key="5">
    <source>
        <dbReference type="SAM" id="MobiDB-lite"/>
    </source>
</evidence>
<dbReference type="GO" id="GO:0010008">
    <property type="term" value="C:endosome membrane"/>
    <property type="evidence" value="ECO:0007669"/>
    <property type="project" value="TreeGrafter"/>
</dbReference>
<dbReference type="PROSITE" id="PS50003">
    <property type="entry name" value="PH_DOMAIN"/>
    <property type="match status" value="1"/>
</dbReference>
<dbReference type="InterPro" id="IPR037213">
    <property type="entry name" value="Run_dom_sf"/>
</dbReference>
<comment type="caution">
    <text evidence="8">The sequence shown here is derived from an EMBL/GenBank/DDBJ whole genome shotgun (WGS) entry which is preliminary data.</text>
</comment>
<gene>
    <name evidence="8" type="ORF">R5R35_010967</name>
</gene>
<evidence type="ECO:0000256" key="4">
    <source>
        <dbReference type="ARBA" id="ARBA00023228"/>
    </source>
</evidence>
<protein>
    <recommendedName>
        <fullName evidence="10">Pleckstrin homology domain-containing family M member 2</fullName>
    </recommendedName>
</protein>
<dbReference type="EMBL" id="JAZDUA010000920">
    <property type="protein sequence ID" value="KAK7788804.1"/>
    <property type="molecule type" value="Genomic_DNA"/>
</dbReference>
<dbReference type="GO" id="GO:0019894">
    <property type="term" value="F:kinesin binding"/>
    <property type="evidence" value="ECO:0007669"/>
    <property type="project" value="TreeGrafter"/>
</dbReference>
<dbReference type="InterPro" id="IPR004012">
    <property type="entry name" value="Run_dom"/>
</dbReference>
<organism evidence="8 9">
    <name type="scientific">Gryllus longicercus</name>
    <dbReference type="NCBI Taxonomy" id="2509291"/>
    <lineage>
        <taxon>Eukaryota</taxon>
        <taxon>Metazoa</taxon>
        <taxon>Ecdysozoa</taxon>
        <taxon>Arthropoda</taxon>
        <taxon>Hexapoda</taxon>
        <taxon>Insecta</taxon>
        <taxon>Pterygota</taxon>
        <taxon>Neoptera</taxon>
        <taxon>Polyneoptera</taxon>
        <taxon>Orthoptera</taxon>
        <taxon>Ensifera</taxon>
        <taxon>Gryllidea</taxon>
        <taxon>Grylloidea</taxon>
        <taxon>Gryllidae</taxon>
        <taxon>Gryllinae</taxon>
        <taxon>Gryllus</taxon>
    </lineage>
</organism>
<dbReference type="Pfam" id="PF02759">
    <property type="entry name" value="RUN"/>
    <property type="match status" value="1"/>
</dbReference>
<dbReference type="Proteomes" id="UP001378592">
    <property type="component" value="Unassembled WGS sequence"/>
</dbReference>
<feature type="compositionally biased region" description="Polar residues" evidence="5">
    <location>
        <begin position="542"/>
        <end position="552"/>
    </location>
</feature>
<dbReference type="PANTHER" id="PTHR46556">
    <property type="entry name" value="PLECKSTRIN HOMOLOGY DOMAIN-CONTAINING FAMILY M MEMBER 2"/>
    <property type="match status" value="1"/>
</dbReference>
<proteinExistence type="predicted"/>
<dbReference type="SUPFAM" id="SSF50729">
    <property type="entry name" value="PH domain-like"/>
    <property type="match status" value="1"/>
</dbReference>
<feature type="domain" description="RUN" evidence="7">
    <location>
        <begin position="46"/>
        <end position="168"/>
    </location>
</feature>
<evidence type="ECO:0000259" key="7">
    <source>
        <dbReference type="PROSITE" id="PS50826"/>
    </source>
</evidence>
<accession>A0AAN9V3V4</accession>
<dbReference type="InterPro" id="IPR001849">
    <property type="entry name" value="PH_domain"/>
</dbReference>
<evidence type="ECO:0000256" key="3">
    <source>
        <dbReference type="ARBA" id="ARBA00022490"/>
    </source>
</evidence>
<dbReference type="GO" id="GO:0032418">
    <property type="term" value="P:lysosome localization"/>
    <property type="evidence" value="ECO:0007669"/>
    <property type="project" value="TreeGrafter"/>
</dbReference>
<dbReference type="AlphaFoldDB" id="A0AAN9V3V4"/>
<dbReference type="InterPro" id="IPR053015">
    <property type="entry name" value="PH_domain-containing_M2"/>
</dbReference>
<dbReference type="PROSITE" id="PS50826">
    <property type="entry name" value="RUN"/>
    <property type="match status" value="1"/>
</dbReference>
<dbReference type="Gene3D" id="2.30.29.30">
    <property type="entry name" value="Pleckstrin-homology domain (PH domain)/Phosphotyrosine-binding domain (PTB)"/>
    <property type="match status" value="1"/>
</dbReference>
<evidence type="ECO:0000256" key="1">
    <source>
        <dbReference type="ARBA" id="ARBA00004496"/>
    </source>
</evidence>
<feature type="region of interest" description="Disordered" evidence="5">
    <location>
        <begin position="542"/>
        <end position="577"/>
    </location>
</feature>
<reference evidence="8 9" key="1">
    <citation type="submission" date="2024-03" db="EMBL/GenBank/DDBJ databases">
        <title>The genome assembly and annotation of the cricket Gryllus longicercus Weissman &amp; Gray.</title>
        <authorList>
            <person name="Szrajer S."/>
            <person name="Gray D."/>
            <person name="Ylla G."/>
        </authorList>
    </citation>
    <scope>NUCLEOTIDE SEQUENCE [LARGE SCALE GENOMIC DNA]</scope>
    <source>
        <strain evidence="8">DAG 2021-001</strain>
        <tissue evidence="8">Whole body minus gut</tissue>
    </source>
</reference>
<keyword evidence="4" id="KW-0458">Lysosome</keyword>
<evidence type="ECO:0000259" key="6">
    <source>
        <dbReference type="PROSITE" id="PS50003"/>
    </source>
</evidence>
<dbReference type="InterPro" id="IPR011993">
    <property type="entry name" value="PH-like_dom_sf"/>
</dbReference>
<dbReference type="Pfam" id="PF23142">
    <property type="entry name" value="PH_PLEKHM2"/>
    <property type="match status" value="1"/>
</dbReference>
<dbReference type="Gene3D" id="1.20.58.900">
    <property type="match status" value="1"/>
</dbReference>
<dbReference type="SUPFAM" id="SSF140741">
    <property type="entry name" value="RUN domain-like"/>
    <property type="match status" value="1"/>
</dbReference>
<dbReference type="GO" id="GO:0032880">
    <property type="term" value="P:regulation of protein localization"/>
    <property type="evidence" value="ECO:0007669"/>
    <property type="project" value="TreeGrafter"/>
</dbReference>
<evidence type="ECO:0000313" key="9">
    <source>
        <dbReference type="Proteomes" id="UP001378592"/>
    </source>
</evidence>